<accession>A0A8D8VYJ9</accession>
<proteinExistence type="predicted"/>
<name>A0A8D8VYJ9_9HEMI</name>
<organism evidence="1">
    <name type="scientific">Cacopsylla melanoneura</name>
    <dbReference type="NCBI Taxonomy" id="428564"/>
    <lineage>
        <taxon>Eukaryota</taxon>
        <taxon>Metazoa</taxon>
        <taxon>Ecdysozoa</taxon>
        <taxon>Arthropoda</taxon>
        <taxon>Hexapoda</taxon>
        <taxon>Insecta</taxon>
        <taxon>Pterygota</taxon>
        <taxon>Neoptera</taxon>
        <taxon>Paraneoptera</taxon>
        <taxon>Hemiptera</taxon>
        <taxon>Sternorrhyncha</taxon>
        <taxon>Psylloidea</taxon>
        <taxon>Psyllidae</taxon>
        <taxon>Psyllinae</taxon>
        <taxon>Cacopsylla</taxon>
    </lineage>
</organism>
<sequence length="174" mass="20407">MLCQVSDSSYSFSIDYESYLQIYILRHGITLFGLNNDLKLAKVINRRDELERMLLMIGFKVLGLIVQKLWVRFISCRGRTRIHSFSTVGLRKLKTALFKNTYIDIYTRFVFLSNINFLTREDLEPTTFELNVLQVGRFGFEYFPDNLGIVCLISQEIFNKLSSRFEPSISEFQV</sequence>
<reference evidence="1" key="1">
    <citation type="submission" date="2021-05" db="EMBL/GenBank/DDBJ databases">
        <authorList>
            <person name="Alioto T."/>
            <person name="Alioto T."/>
            <person name="Gomez Garrido J."/>
        </authorList>
    </citation>
    <scope>NUCLEOTIDE SEQUENCE</scope>
</reference>
<evidence type="ECO:0000313" key="1">
    <source>
        <dbReference type="EMBL" id="CAG6640513.1"/>
    </source>
</evidence>
<protein>
    <submittedName>
        <fullName evidence="1">Uncharacterized protein</fullName>
    </submittedName>
</protein>
<dbReference type="EMBL" id="HBUF01112378">
    <property type="protein sequence ID" value="CAG6640513.1"/>
    <property type="molecule type" value="Transcribed_RNA"/>
</dbReference>
<dbReference type="AlphaFoldDB" id="A0A8D8VYJ9"/>